<keyword evidence="2" id="KW-1185">Reference proteome</keyword>
<evidence type="ECO:0000313" key="2">
    <source>
        <dbReference type="Proteomes" id="UP000805193"/>
    </source>
</evidence>
<dbReference type="EMBL" id="JABSTQ010006469">
    <property type="protein sequence ID" value="KAG0437250.1"/>
    <property type="molecule type" value="Genomic_DNA"/>
</dbReference>
<evidence type="ECO:0000313" key="1">
    <source>
        <dbReference type="EMBL" id="KAG0437250.1"/>
    </source>
</evidence>
<protein>
    <submittedName>
        <fullName evidence="1">Uncharacterized protein</fullName>
    </submittedName>
</protein>
<dbReference type="Proteomes" id="UP000805193">
    <property type="component" value="Unassembled WGS sequence"/>
</dbReference>
<reference evidence="1 2" key="1">
    <citation type="journal article" date="2020" name="Cell">
        <title>Large-Scale Comparative Analyses of Tick Genomes Elucidate Their Genetic Diversity and Vector Capacities.</title>
        <authorList>
            <consortium name="Tick Genome and Microbiome Consortium (TIGMIC)"/>
            <person name="Jia N."/>
            <person name="Wang J."/>
            <person name="Shi W."/>
            <person name="Du L."/>
            <person name="Sun Y."/>
            <person name="Zhan W."/>
            <person name="Jiang J.F."/>
            <person name="Wang Q."/>
            <person name="Zhang B."/>
            <person name="Ji P."/>
            <person name="Bell-Sakyi L."/>
            <person name="Cui X.M."/>
            <person name="Yuan T.T."/>
            <person name="Jiang B.G."/>
            <person name="Yang W.F."/>
            <person name="Lam T.T."/>
            <person name="Chang Q.C."/>
            <person name="Ding S.J."/>
            <person name="Wang X.J."/>
            <person name="Zhu J.G."/>
            <person name="Ruan X.D."/>
            <person name="Zhao L."/>
            <person name="Wei J.T."/>
            <person name="Ye R.Z."/>
            <person name="Que T.C."/>
            <person name="Du C.H."/>
            <person name="Zhou Y.H."/>
            <person name="Cheng J.X."/>
            <person name="Dai P.F."/>
            <person name="Guo W.B."/>
            <person name="Han X.H."/>
            <person name="Huang E.J."/>
            <person name="Li L.F."/>
            <person name="Wei W."/>
            <person name="Gao Y.C."/>
            <person name="Liu J.Z."/>
            <person name="Shao H.Z."/>
            <person name="Wang X."/>
            <person name="Wang C.C."/>
            <person name="Yang T.C."/>
            <person name="Huo Q.B."/>
            <person name="Li W."/>
            <person name="Chen H.Y."/>
            <person name="Chen S.E."/>
            <person name="Zhou L.G."/>
            <person name="Ni X.B."/>
            <person name="Tian J.H."/>
            <person name="Sheng Y."/>
            <person name="Liu T."/>
            <person name="Pan Y.S."/>
            <person name="Xia L.Y."/>
            <person name="Li J."/>
            <person name="Zhao F."/>
            <person name="Cao W.C."/>
        </authorList>
    </citation>
    <scope>NUCLEOTIDE SEQUENCE [LARGE SCALE GENOMIC DNA]</scope>
    <source>
        <strain evidence="1">Iper-2018</strain>
    </source>
</reference>
<name>A0AC60QN23_IXOPE</name>
<proteinExistence type="predicted"/>
<sequence>MAFKTEPFECRGAVVLRGQNLVRNDGTRTVQCVVAWTRTPVCARAFTSSRGLSQHQRNAHKASYNAAINVERVKPRWDSEESYLLAKKEAELGPEIKNINQVLHSLFPSRTYESIKSHRKQPTYRELVASLAEERAAKVREELQRQRTACAPVLGSQMTSTTEAPGARPKSSRTRRGRAAGRPTVEDFLETLDTDEEDLDSSAKTTSDTNWSPNQRAPMGRGGVLASGGGDVVTPGGAVAHVAQQPRRSRFPLSAPGPPSFPTTDDVGGLMSRETSWTSWTSDQHLDATARASSPGPGANNLAPPAGDCSDPAAPLPPRVDIQDSAKQVADELRTLVSRAPPRSFQGPRLWDVARQALLGVDVCSQVDDYLRAVFRVPGPPRRQQHRNANQPGRESRRKKKKRDYATTQERFKKRQADCARSILDGPCAAKVTDGRGFLETWRGYMTGAPPAPPADPRALDACYYQGDELRDTKAVQSMWAARLHRSCDGAALRDSRRVPAAHQWISEGSRLLRGRQFIDLVKLRINAQPTVERKSRGHRQDLNCRAGCRAPESLGHVLQCCPREHRNGTKRHDNLVRHVSGRLSQLEWSVLWQPHYALPKGVLKPDLVAYKKEDTLIVDAQIVGTRRWAWGFSTTRKKKTTLGRSCER</sequence>
<comment type="caution">
    <text evidence="1">The sequence shown here is derived from an EMBL/GenBank/DDBJ whole genome shotgun (WGS) entry which is preliminary data.</text>
</comment>
<accession>A0AC60QN23</accession>
<organism evidence="1 2">
    <name type="scientific">Ixodes persulcatus</name>
    <name type="common">Taiga tick</name>
    <dbReference type="NCBI Taxonomy" id="34615"/>
    <lineage>
        <taxon>Eukaryota</taxon>
        <taxon>Metazoa</taxon>
        <taxon>Ecdysozoa</taxon>
        <taxon>Arthropoda</taxon>
        <taxon>Chelicerata</taxon>
        <taxon>Arachnida</taxon>
        <taxon>Acari</taxon>
        <taxon>Parasitiformes</taxon>
        <taxon>Ixodida</taxon>
        <taxon>Ixodoidea</taxon>
        <taxon>Ixodidae</taxon>
        <taxon>Ixodinae</taxon>
        <taxon>Ixodes</taxon>
    </lineage>
</organism>
<gene>
    <name evidence="1" type="ORF">HPB47_017530</name>
</gene>